<feature type="compositionally biased region" description="Basic and acidic residues" evidence="8">
    <location>
        <begin position="445"/>
        <end position="458"/>
    </location>
</feature>
<dbReference type="CDD" id="cd18140">
    <property type="entry name" value="HLD_clamp_RFC"/>
    <property type="match status" value="1"/>
</dbReference>
<evidence type="ECO:0000256" key="1">
    <source>
        <dbReference type="ARBA" id="ARBA00006878"/>
    </source>
</evidence>
<dbReference type="GO" id="GO:0006260">
    <property type="term" value="P:DNA replication"/>
    <property type="evidence" value="ECO:0007669"/>
    <property type="project" value="UniProtKB-UniRule"/>
</dbReference>
<dbReference type="InterPro" id="IPR047854">
    <property type="entry name" value="RFC_lid"/>
</dbReference>
<dbReference type="Proteomes" id="UP000062768">
    <property type="component" value="Chromosome I"/>
</dbReference>
<reference evidence="11" key="2">
    <citation type="submission" date="2014-09" db="EMBL/GenBank/DDBJ databases">
        <authorList>
            <person name="Bishop-Lilly K.A."/>
            <person name="Broomall S.M."/>
            <person name="Chain P.S."/>
            <person name="Chertkov O."/>
            <person name="Coyne S.R."/>
            <person name="Daligault H.E."/>
            <person name="Davenport K.W."/>
            <person name="Erkkila T."/>
            <person name="Frey K.G."/>
            <person name="Gibbons H.S."/>
            <person name="Gu W."/>
            <person name="Jaissle J."/>
            <person name="Johnson S.L."/>
            <person name="Koroleva G.I."/>
            <person name="Ladner J.T."/>
            <person name="Lo C.-C."/>
            <person name="Minogue T.D."/>
            <person name="Munk C."/>
            <person name="Palacios G.F."/>
            <person name="Redden C.L."/>
            <person name="Rosenzweig C.N."/>
            <person name="Scholz M.B."/>
            <person name="Teshima H."/>
            <person name="Xu Y."/>
        </authorList>
    </citation>
    <scope>NUCLEOTIDE SEQUENCE</scope>
    <source>
        <strain evidence="11">Mb9</strain>
    </source>
</reference>
<dbReference type="GO" id="GO:0003689">
    <property type="term" value="F:DNA clamp loader activity"/>
    <property type="evidence" value="ECO:0007669"/>
    <property type="project" value="UniProtKB-UniRule"/>
</dbReference>
<dbReference type="CDD" id="cd00009">
    <property type="entry name" value="AAA"/>
    <property type="match status" value="1"/>
</dbReference>
<dbReference type="AlphaFoldDB" id="A0A089ZUW4"/>
<name>A0A089ZUW4_METFO</name>
<feature type="domain" description="AAA+ ATPase" evidence="9">
    <location>
        <begin position="37"/>
        <end position="263"/>
    </location>
</feature>
<dbReference type="Gene3D" id="3.40.50.300">
    <property type="entry name" value="P-loop containing nucleotide triphosphate hydrolases"/>
    <property type="match status" value="1"/>
</dbReference>
<evidence type="ECO:0000256" key="6">
    <source>
        <dbReference type="ARBA" id="ARBA00032141"/>
    </source>
</evidence>
<accession>A0A089ZUW4</accession>
<evidence type="ECO:0000256" key="5">
    <source>
        <dbReference type="ARBA" id="ARBA00022840"/>
    </source>
</evidence>
<keyword evidence="4 7" id="KW-0547">Nucleotide-binding</keyword>
<dbReference type="Proteomes" id="UP000029661">
    <property type="component" value="Chromosome"/>
</dbReference>
<dbReference type="PANTHER" id="PTHR23389:SF6">
    <property type="entry name" value="REPLICATION FACTOR C SUBUNIT 1"/>
    <property type="match status" value="1"/>
</dbReference>
<sequence>MLWTEKYSPQTMKDVLGNKKAIEEIENWVESWDHGEAQKCILLVGPPGTGKTTLAHLVAREFSDHIELNASDKRSYDIIMNTIGEASASVSLFGQGGRKLIILDEVDGLHGNEDRGGIRAINKIIKEGHHPMIMMANDLYSKRIQSLKSKCQLIKINKVHTNSIVALLKRICVKEGVDFEEHVLRTLAKRSRGDLRSAINDLQVIAQGKDSITSDDLKAVAEKDDINNIFDSVRTVLKSKNPKRIKDALRLEADPGFILEQITENIPREYERPEEIEKAYDAVAEADVYLGRAFHTRHYGYWKYTYDLMGLGVALAKDETYKKFSRYASSTFYSKLSKNRAKRDLRDRVATKMGARLHTSRKVAIENFPYFEIMFQGDDLARELAEYFDLDDAEVKQFRSRKIKKKKVKKVTKTKKPSETKKAAKESTPSTKSLSSSKTSETVTDNEKVTGKERRSKDTASSAKKVSKAKDSKSSVTPKDPKTSTKNTKPRKRKSTPSESAESGDKDDSGKSESKEKGTQTSLFSFQ</sequence>
<feature type="compositionally biased region" description="Low complexity" evidence="8">
    <location>
        <begin position="426"/>
        <end position="443"/>
    </location>
</feature>
<comment type="function">
    <text evidence="7">Part of the RFC clamp loader complex which loads the PCNA sliding clamp onto DNA.</text>
</comment>
<feature type="compositionally biased region" description="Basic residues" evidence="8">
    <location>
        <begin position="403"/>
        <end position="415"/>
    </location>
</feature>
<protein>
    <recommendedName>
        <fullName evidence="2 7">Replication factor C large subunit</fullName>
        <shortName evidence="7">RFC large subunit</shortName>
    </recommendedName>
    <alternativeName>
        <fullName evidence="6 7">Clamp loader large subunit</fullName>
    </alternativeName>
</protein>
<dbReference type="GeneID" id="26739843"/>
<proteinExistence type="inferred from homology"/>
<dbReference type="HAMAP" id="MF_01508">
    <property type="entry name" value="RfcL"/>
    <property type="match status" value="1"/>
</dbReference>
<gene>
    <name evidence="7 10" type="primary">rfcL</name>
    <name evidence="10" type="ORF">BRM9_0566</name>
    <name evidence="11" type="ORF">MB9_1604</name>
</gene>
<evidence type="ECO:0000256" key="2">
    <source>
        <dbReference type="ARBA" id="ARBA00014793"/>
    </source>
</evidence>
<organism evidence="10 12">
    <name type="scientific">Methanobacterium formicicum</name>
    <dbReference type="NCBI Taxonomy" id="2162"/>
    <lineage>
        <taxon>Archaea</taxon>
        <taxon>Methanobacteriati</taxon>
        <taxon>Methanobacteriota</taxon>
        <taxon>Methanomada group</taxon>
        <taxon>Methanobacteria</taxon>
        <taxon>Methanobacteriales</taxon>
        <taxon>Methanobacteriaceae</taxon>
        <taxon>Methanobacterium</taxon>
    </lineage>
</organism>
<evidence type="ECO:0000259" key="9">
    <source>
        <dbReference type="SMART" id="SM00382"/>
    </source>
</evidence>
<dbReference type="Pfam" id="PF00004">
    <property type="entry name" value="AAA"/>
    <property type="match status" value="1"/>
</dbReference>
<dbReference type="InterPro" id="IPR003593">
    <property type="entry name" value="AAA+_ATPase"/>
</dbReference>
<dbReference type="Gene3D" id="1.10.8.60">
    <property type="match status" value="1"/>
</dbReference>
<dbReference type="GO" id="GO:0005524">
    <property type="term" value="F:ATP binding"/>
    <property type="evidence" value="ECO:0007669"/>
    <property type="project" value="UniProtKB-UniRule"/>
</dbReference>
<evidence type="ECO:0000313" key="11">
    <source>
        <dbReference type="EMBL" id="CEL25239.1"/>
    </source>
</evidence>
<dbReference type="NCBIfam" id="NF003233">
    <property type="entry name" value="PRK04195.2-3"/>
    <property type="match status" value="1"/>
</dbReference>
<dbReference type="PANTHER" id="PTHR23389">
    <property type="entry name" value="CHROMOSOME TRANSMISSION FIDELITY FACTOR 18"/>
    <property type="match status" value="1"/>
</dbReference>
<evidence type="ECO:0000313" key="13">
    <source>
        <dbReference type="Proteomes" id="UP000062768"/>
    </source>
</evidence>
<feature type="binding site" evidence="7">
    <location>
        <begin position="45"/>
        <end position="52"/>
    </location>
    <ligand>
        <name>ATP</name>
        <dbReference type="ChEBI" id="CHEBI:30616"/>
    </ligand>
</feature>
<dbReference type="PATRIC" id="fig|2162.10.peg.1672"/>
<evidence type="ECO:0000256" key="3">
    <source>
        <dbReference type="ARBA" id="ARBA00022705"/>
    </source>
</evidence>
<dbReference type="GO" id="GO:0016887">
    <property type="term" value="F:ATP hydrolysis activity"/>
    <property type="evidence" value="ECO:0007669"/>
    <property type="project" value="InterPro"/>
</dbReference>
<dbReference type="SUPFAM" id="SSF52540">
    <property type="entry name" value="P-loop containing nucleoside triphosphate hydrolases"/>
    <property type="match status" value="1"/>
</dbReference>
<dbReference type="SMART" id="SM00382">
    <property type="entry name" value="AAA"/>
    <property type="match status" value="1"/>
</dbReference>
<keyword evidence="3 7" id="KW-0235">DNA replication</keyword>
<evidence type="ECO:0000313" key="10">
    <source>
        <dbReference type="EMBL" id="AIS31389.1"/>
    </source>
</evidence>
<feature type="compositionally biased region" description="Basic and acidic residues" evidence="8">
    <location>
        <begin position="503"/>
        <end position="518"/>
    </location>
</feature>
<dbReference type="EMBL" id="LN734822">
    <property type="protein sequence ID" value="CEL25239.1"/>
    <property type="molecule type" value="Genomic_DNA"/>
</dbReference>
<dbReference type="InterPro" id="IPR003959">
    <property type="entry name" value="ATPase_AAA_core"/>
</dbReference>
<dbReference type="InterPro" id="IPR027417">
    <property type="entry name" value="P-loop_NTPase"/>
</dbReference>
<dbReference type="EMBL" id="CP006933">
    <property type="protein sequence ID" value="AIS31389.1"/>
    <property type="molecule type" value="Genomic_DNA"/>
</dbReference>
<reference evidence="10" key="1">
    <citation type="submission" date="2013-12" db="EMBL/GenBank/DDBJ databases">
        <title>The complete genome sequence of Methanobacterium sp. BRM9.</title>
        <authorList>
            <consortium name="Pastoral Greenhouse Gas Research Consortium"/>
            <person name="Kelly W.J."/>
            <person name="Leahy S.C."/>
            <person name="Perry R."/>
            <person name="Li D."/>
            <person name="Altermann E."/>
            <person name="Lambie S.C."/>
            <person name="Attwood G.T."/>
        </authorList>
    </citation>
    <scope>NUCLEOTIDE SEQUENCE [LARGE SCALE GENOMIC DNA]</scope>
    <source>
        <strain evidence="10">BRM9</strain>
    </source>
</reference>
<keyword evidence="13" id="KW-1185">Reference proteome</keyword>
<feature type="compositionally biased region" description="Basic and acidic residues" evidence="8">
    <location>
        <begin position="416"/>
        <end position="425"/>
    </location>
</feature>
<dbReference type="Pfam" id="PF21960">
    <property type="entry name" value="RCF1-5-like_lid"/>
    <property type="match status" value="1"/>
</dbReference>
<dbReference type="OrthoDB" id="8658at2157"/>
<evidence type="ECO:0000256" key="4">
    <source>
        <dbReference type="ARBA" id="ARBA00022741"/>
    </source>
</evidence>
<feature type="compositionally biased region" description="Basic and acidic residues" evidence="8">
    <location>
        <begin position="468"/>
        <end position="483"/>
    </location>
</feature>
<evidence type="ECO:0000313" key="12">
    <source>
        <dbReference type="Proteomes" id="UP000029661"/>
    </source>
</evidence>
<keyword evidence="5 7" id="KW-0067">ATP-binding</keyword>
<dbReference type="NCBIfam" id="NF003230">
    <property type="entry name" value="PRK04195.1-6"/>
    <property type="match status" value="1"/>
</dbReference>
<dbReference type="NCBIfam" id="NF003229">
    <property type="entry name" value="PRK04195.1-5"/>
    <property type="match status" value="1"/>
</dbReference>
<dbReference type="RefSeq" id="WP_048084722.1">
    <property type="nucleotide sequence ID" value="NZ_CP006933.1"/>
</dbReference>
<comment type="similarity">
    <text evidence="1 7">Belongs to the activator 1 small subunits family. RfcL subfamily.</text>
</comment>
<evidence type="ECO:0000256" key="7">
    <source>
        <dbReference type="HAMAP-Rule" id="MF_01508"/>
    </source>
</evidence>
<feature type="region of interest" description="Disordered" evidence="8">
    <location>
        <begin position="403"/>
        <end position="527"/>
    </location>
</feature>
<dbReference type="STRING" id="2162.BRM9_0566"/>
<dbReference type="KEGG" id="mfc:BRM9_0566"/>
<evidence type="ECO:0000256" key="8">
    <source>
        <dbReference type="SAM" id="MobiDB-lite"/>
    </source>
</evidence>
<comment type="subunit">
    <text evidence="7">Heteromultimer composed of small subunits (RfcS) and large subunits (RfcL).</text>
</comment>
<dbReference type="InterPro" id="IPR023935">
    <property type="entry name" value="Rep_factor-C_lsu"/>
</dbReference>